<accession>A0AAN8ZYW2</accession>
<gene>
    <name evidence="1" type="ORF">SK128_019206</name>
</gene>
<sequence length="79" mass="9051">MFNIRHRKHISIGINKGSEQQDLRQFLCAYQIMKIIRKKKGLLPSDVATTDQSSSCNLVPSILLRHTTKKLVKATDKEE</sequence>
<dbReference type="EMBL" id="JAXCGZ010012054">
    <property type="protein sequence ID" value="KAK7073821.1"/>
    <property type="molecule type" value="Genomic_DNA"/>
</dbReference>
<dbReference type="Proteomes" id="UP001381693">
    <property type="component" value="Unassembled WGS sequence"/>
</dbReference>
<comment type="caution">
    <text evidence="1">The sequence shown here is derived from an EMBL/GenBank/DDBJ whole genome shotgun (WGS) entry which is preliminary data.</text>
</comment>
<name>A0AAN8ZYW2_HALRR</name>
<keyword evidence="2" id="KW-1185">Reference proteome</keyword>
<proteinExistence type="predicted"/>
<evidence type="ECO:0000313" key="2">
    <source>
        <dbReference type="Proteomes" id="UP001381693"/>
    </source>
</evidence>
<reference evidence="1 2" key="1">
    <citation type="submission" date="2023-11" db="EMBL/GenBank/DDBJ databases">
        <title>Halocaridina rubra genome assembly.</title>
        <authorList>
            <person name="Smith C."/>
        </authorList>
    </citation>
    <scope>NUCLEOTIDE SEQUENCE [LARGE SCALE GENOMIC DNA]</scope>
    <source>
        <strain evidence="1">EP-1</strain>
        <tissue evidence="1">Whole</tissue>
    </source>
</reference>
<organism evidence="1 2">
    <name type="scientific">Halocaridina rubra</name>
    <name type="common">Hawaiian red shrimp</name>
    <dbReference type="NCBI Taxonomy" id="373956"/>
    <lineage>
        <taxon>Eukaryota</taxon>
        <taxon>Metazoa</taxon>
        <taxon>Ecdysozoa</taxon>
        <taxon>Arthropoda</taxon>
        <taxon>Crustacea</taxon>
        <taxon>Multicrustacea</taxon>
        <taxon>Malacostraca</taxon>
        <taxon>Eumalacostraca</taxon>
        <taxon>Eucarida</taxon>
        <taxon>Decapoda</taxon>
        <taxon>Pleocyemata</taxon>
        <taxon>Caridea</taxon>
        <taxon>Atyoidea</taxon>
        <taxon>Atyidae</taxon>
        <taxon>Halocaridina</taxon>
    </lineage>
</organism>
<dbReference type="AlphaFoldDB" id="A0AAN8ZYW2"/>
<evidence type="ECO:0000313" key="1">
    <source>
        <dbReference type="EMBL" id="KAK7073821.1"/>
    </source>
</evidence>
<protein>
    <submittedName>
        <fullName evidence="1">Uncharacterized protein</fullName>
    </submittedName>
</protein>